<evidence type="ECO:0008006" key="3">
    <source>
        <dbReference type="Google" id="ProtNLM"/>
    </source>
</evidence>
<comment type="caution">
    <text evidence="1">The sequence shown here is derived from an EMBL/GenBank/DDBJ whole genome shotgun (WGS) entry which is preliminary data.</text>
</comment>
<evidence type="ECO:0000313" key="1">
    <source>
        <dbReference type="EMBL" id="PPQ79288.1"/>
    </source>
</evidence>
<proteinExistence type="predicted"/>
<dbReference type="InterPro" id="IPR011333">
    <property type="entry name" value="SKP1/BTB/POZ_sf"/>
</dbReference>
<keyword evidence="2" id="KW-1185">Reference proteome</keyword>
<dbReference type="Proteomes" id="UP000284706">
    <property type="component" value="Unassembled WGS sequence"/>
</dbReference>
<organism evidence="1 2">
    <name type="scientific">Gymnopilus dilepis</name>
    <dbReference type="NCBI Taxonomy" id="231916"/>
    <lineage>
        <taxon>Eukaryota</taxon>
        <taxon>Fungi</taxon>
        <taxon>Dikarya</taxon>
        <taxon>Basidiomycota</taxon>
        <taxon>Agaricomycotina</taxon>
        <taxon>Agaricomycetes</taxon>
        <taxon>Agaricomycetidae</taxon>
        <taxon>Agaricales</taxon>
        <taxon>Agaricineae</taxon>
        <taxon>Hymenogastraceae</taxon>
        <taxon>Gymnopilus</taxon>
    </lineage>
</organism>
<dbReference type="Gene3D" id="3.30.710.10">
    <property type="entry name" value="Potassium Channel Kv1.1, Chain A"/>
    <property type="match status" value="1"/>
</dbReference>
<dbReference type="InParanoid" id="A0A409WL89"/>
<dbReference type="AlphaFoldDB" id="A0A409WL89"/>
<accession>A0A409WL89</accession>
<dbReference type="OrthoDB" id="2985972at2759"/>
<dbReference type="SUPFAM" id="SSF54695">
    <property type="entry name" value="POZ domain"/>
    <property type="match status" value="1"/>
</dbReference>
<gene>
    <name evidence="1" type="ORF">CVT26_001062</name>
</gene>
<evidence type="ECO:0000313" key="2">
    <source>
        <dbReference type="Proteomes" id="UP000284706"/>
    </source>
</evidence>
<sequence length="288" mass="32744">MSETASSAPTPHPDFCYSVYPVTFQAEDKTFTIDASRLLRISEGFATILDGHFKSSIPNEGSAAIPIVLPDTTASSFANFLKWLYLDPLTTVQMTQTQLIDILAISHRWVIPLGIDYAVAKLAELPLSPAFQFHLLRRYDIEVWIPRVTRALLLTDLDDLTAPDATFLGISIFYTIQRYREKIIFHRMRLGRRIPYPDDRSNAPFCPNHSQCYKDWHETWITHVQIRILGSPRAFPLSQCAQFVDSLSHTRMAADCKEHLVSWLSTLPVVLREEELVLEAVDAVQALL</sequence>
<dbReference type="STRING" id="231916.A0A409WL89"/>
<protein>
    <recommendedName>
        <fullName evidence="3">BTB domain-containing protein</fullName>
    </recommendedName>
</protein>
<dbReference type="EMBL" id="NHYE01005009">
    <property type="protein sequence ID" value="PPQ79288.1"/>
    <property type="molecule type" value="Genomic_DNA"/>
</dbReference>
<reference evidence="1 2" key="1">
    <citation type="journal article" date="2018" name="Evol. Lett.">
        <title>Horizontal gene cluster transfer increased hallucinogenic mushroom diversity.</title>
        <authorList>
            <person name="Reynolds H.T."/>
            <person name="Vijayakumar V."/>
            <person name="Gluck-Thaler E."/>
            <person name="Korotkin H.B."/>
            <person name="Matheny P.B."/>
            <person name="Slot J.C."/>
        </authorList>
    </citation>
    <scope>NUCLEOTIDE SEQUENCE [LARGE SCALE GENOMIC DNA]</scope>
    <source>
        <strain evidence="1 2">SRW20</strain>
    </source>
</reference>
<name>A0A409WL89_9AGAR</name>